<reference evidence="2 3" key="1">
    <citation type="submission" date="2021-03" db="EMBL/GenBank/DDBJ databases">
        <title>Aliifodinibius sp. nov., a new bacterium isolated from saline soil.</title>
        <authorList>
            <person name="Galisteo C."/>
            <person name="De La Haba R."/>
            <person name="Sanchez-Porro C."/>
            <person name="Ventosa A."/>
        </authorList>
    </citation>
    <scope>NUCLEOTIDE SEQUENCE [LARGE SCALE GENOMIC DNA]</scope>
    <source>
        <strain evidence="2 3">1BSP15-2V2</strain>
    </source>
</reference>
<dbReference type="PANTHER" id="PTHR34406">
    <property type="entry name" value="PROTEIN YCEI"/>
    <property type="match status" value="1"/>
</dbReference>
<dbReference type="EMBL" id="JAGGJA010000003">
    <property type="protein sequence ID" value="MCW9706339.1"/>
    <property type="molecule type" value="Genomic_DNA"/>
</dbReference>
<evidence type="ECO:0000259" key="1">
    <source>
        <dbReference type="SMART" id="SM00867"/>
    </source>
</evidence>
<dbReference type="SUPFAM" id="SSF101874">
    <property type="entry name" value="YceI-like"/>
    <property type="match status" value="1"/>
</dbReference>
<protein>
    <submittedName>
        <fullName evidence="2">YceI family protein</fullName>
    </submittedName>
</protein>
<dbReference type="SMART" id="SM00867">
    <property type="entry name" value="YceI"/>
    <property type="match status" value="1"/>
</dbReference>
<dbReference type="InterPro" id="IPR007372">
    <property type="entry name" value="Lipid/polyisoprenoid-bd_YceI"/>
</dbReference>
<gene>
    <name evidence="2" type="ORF">J6I44_05715</name>
</gene>
<organism evidence="2 3">
    <name type="scientific">Fodinibius salsisoli</name>
    <dbReference type="NCBI Taxonomy" id="2820877"/>
    <lineage>
        <taxon>Bacteria</taxon>
        <taxon>Pseudomonadati</taxon>
        <taxon>Balneolota</taxon>
        <taxon>Balneolia</taxon>
        <taxon>Balneolales</taxon>
        <taxon>Balneolaceae</taxon>
        <taxon>Fodinibius</taxon>
    </lineage>
</organism>
<dbReference type="InterPro" id="IPR036761">
    <property type="entry name" value="TTHA0802/YceI-like_sf"/>
</dbReference>
<evidence type="ECO:0000313" key="3">
    <source>
        <dbReference type="Proteomes" id="UP001207918"/>
    </source>
</evidence>
<dbReference type="PANTHER" id="PTHR34406:SF1">
    <property type="entry name" value="PROTEIN YCEI"/>
    <property type="match status" value="1"/>
</dbReference>
<comment type="caution">
    <text evidence="2">The sequence shown here is derived from an EMBL/GenBank/DDBJ whole genome shotgun (WGS) entry which is preliminary data.</text>
</comment>
<keyword evidence="3" id="KW-1185">Reference proteome</keyword>
<sequence length="172" mass="19076">MAKESLSQSFMTKSGHVEFDSSVPLHSFTGVSDQLVGKISLADSTVDFYVDMHTIKTGISKRDEDMLETLEAEEYPFAEFFGKVTSPFDPNRSDPQKVTIEGKFSVHGVTNPLSIEGTLQKNGKELEATASWTLDMSDYKIKPPGILFYRVSEEVDISITASLPARDQIDDD</sequence>
<dbReference type="Gene3D" id="2.40.128.110">
    <property type="entry name" value="Lipid/polyisoprenoid-binding, YceI-like"/>
    <property type="match status" value="1"/>
</dbReference>
<evidence type="ECO:0000313" key="2">
    <source>
        <dbReference type="EMBL" id="MCW9706339.1"/>
    </source>
</evidence>
<dbReference type="Pfam" id="PF04264">
    <property type="entry name" value="YceI"/>
    <property type="match status" value="1"/>
</dbReference>
<accession>A0ABT3PK65</accession>
<name>A0ABT3PK65_9BACT</name>
<proteinExistence type="predicted"/>
<dbReference type="Proteomes" id="UP001207918">
    <property type="component" value="Unassembled WGS sequence"/>
</dbReference>
<feature type="domain" description="Lipid/polyisoprenoid-binding YceI-like" evidence="1">
    <location>
        <begin position="9"/>
        <end position="164"/>
    </location>
</feature>